<evidence type="ECO:0000259" key="2">
    <source>
        <dbReference type="Pfam" id="PF08044"/>
    </source>
</evidence>
<comment type="caution">
    <text evidence="4">The sequence shown here is derived from an EMBL/GenBank/DDBJ whole genome shotgun (WGS) entry which is preliminary data.</text>
</comment>
<evidence type="ECO:0000313" key="4">
    <source>
        <dbReference type="EMBL" id="GAA2587814.1"/>
    </source>
</evidence>
<dbReference type="RefSeq" id="WP_344540004.1">
    <property type="nucleotide sequence ID" value="NZ_BAAATD010000002.1"/>
</dbReference>
<name>A0ABP6BXN0_9ACTN</name>
<dbReference type="PANTHER" id="PTHR40763:SF4">
    <property type="entry name" value="DUF1707 DOMAIN-CONTAINING PROTEIN"/>
    <property type="match status" value="1"/>
</dbReference>
<evidence type="ECO:0000259" key="3">
    <source>
        <dbReference type="Pfam" id="PF09922"/>
    </source>
</evidence>
<evidence type="ECO:0000313" key="5">
    <source>
        <dbReference type="Proteomes" id="UP001501509"/>
    </source>
</evidence>
<dbReference type="InterPro" id="IPR012551">
    <property type="entry name" value="DUF1707_SHOCT-like"/>
</dbReference>
<feature type="region of interest" description="Disordered" evidence="1">
    <location>
        <begin position="1"/>
        <end position="40"/>
    </location>
</feature>
<sequence length="232" mass="24718">MSQPSPQPGKPSRLTSQGPADPATARPRVAPESVRASDAEREAVVERLRVASVEGRLTFEELTARTEAAYTAVTRGDLETITADLPGMGAPGAAPAPLQVQRRFSAVMGDCKERISGRIDAELTALAVMGDVVLDLRGAQVPTGEVTVVATAVMGDVKVIVPDGVMVDLSGYAFMGDRKVQVREAAPGPRVPVVRVRAQAIMGDVKIVDDEHNAPVRRALANWWEGRKDPHK</sequence>
<evidence type="ECO:0008006" key="6">
    <source>
        <dbReference type="Google" id="ProtNLM"/>
    </source>
</evidence>
<dbReference type="InterPro" id="IPR024425">
    <property type="entry name" value="LiaF-like_C"/>
</dbReference>
<feature type="domain" description="DUF1707" evidence="2">
    <location>
        <begin position="34"/>
        <end position="86"/>
    </location>
</feature>
<dbReference type="EMBL" id="BAAATD010000002">
    <property type="protein sequence ID" value="GAA2587814.1"/>
    <property type="molecule type" value="Genomic_DNA"/>
</dbReference>
<organism evidence="4 5">
    <name type="scientific">Actinomadura fulvescens</name>
    <dbReference type="NCBI Taxonomy" id="46160"/>
    <lineage>
        <taxon>Bacteria</taxon>
        <taxon>Bacillati</taxon>
        <taxon>Actinomycetota</taxon>
        <taxon>Actinomycetes</taxon>
        <taxon>Streptosporangiales</taxon>
        <taxon>Thermomonosporaceae</taxon>
        <taxon>Actinomadura</taxon>
    </lineage>
</organism>
<dbReference type="PANTHER" id="PTHR40763">
    <property type="entry name" value="MEMBRANE PROTEIN-RELATED"/>
    <property type="match status" value="1"/>
</dbReference>
<keyword evidence="5" id="KW-1185">Reference proteome</keyword>
<accession>A0ABP6BXN0</accession>
<feature type="domain" description="Cell wall-active antibiotics response LiaF-like C-terminal" evidence="3">
    <location>
        <begin position="126"/>
        <end position="181"/>
    </location>
</feature>
<evidence type="ECO:0000256" key="1">
    <source>
        <dbReference type="SAM" id="MobiDB-lite"/>
    </source>
</evidence>
<protein>
    <recommendedName>
        <fullName evidence="6">Cell wall-active antibiotics response LiaF-like C-terminal domain-containing protein</fullName>
    </recommendedName>
</protein>
<dbReference type="Proteomes" id="UP001501509">
    <property type="component" value="Unassembled WGS sequence"/>
</dbReference>
<dbReference type="Pfam" id="PF08044">
    <property type="entry name" value="DUF1707"/>
    <property type="match status" value="1"/>
</dbReference>
<proteinExistence type="predicted"/>
<reference evidence="5" key="1">
    <citation type="journal article" date="2019" name="Int. J. Syst. Evol. Microbiol.">
        <title>The Global Catalogue of Microorganisms (GCM) 10K type strain sequencing project: providing services to taxonomists for standard genome sequencing and annotation.</title>
        <authorList>
            <consortium name="The Broad Institute Genomics Platform"/>
            <consortium name="The Broad Institute Genome Sequencing Center for Infectious Disease"/>
            <person name="Wu L."/>
            <person name="Ma J."/>
        </authorList>
    </citation>
    <scope>NUCLEOTIDE SEQUENCE [LARGE SCALE GENOMIC DNA]</scope>
    <source>
        <strain evidence="5">JCM 6833</strain>
    </source>
</reference>
<gene>
    <name evidence="4" type="ORF">GCM10010411_20820</name>
</gene>
<dbReference type="Pfam" id="PF09922">
    <property type="entry name" value="LiaF-like_C"/>
    <property type="match status" value="1"/>
</dbReference>